<feature type="region of interest" description="Disordered" evidence="6">
    <location>
        <begin position="29"/>
        <end position="63"/>
    </location>
</feature>
<comment type="similarity">
    <text evidence="1 5">Belongs to the bacterial ribosomal protein bS21 family.</text>
</comment>
<feature type="compositionally biased region" description="Basic and acidic residues" evidence="6">
    <location>
        <begin position="29"/>
        <end position="40"/>
    </location>
</feature>
<comment type="caution">
    <text evidence="7">The sequence shown here is derived from an EMBL/GenBank/DDBJ whole genome shotgun (WGS) entry which is preliminary data.</text>
</comment>
<evidence type="ECO:0000256" key="6">
    <source>
        <dbReference type="SAM" id="MobiDB-lite"/>
    </source>
</evidence>
<accession>A0A8J3HV36</accession>
<evidence type="ECO:0000256" key="3">
    <source>
        <dbReference type="ARBA" id="ARBA00023274"/>
    </source>
</evidence>
<evidence type="ECO:0000313" key="8">
    <source>
        <dbReference type="Proteomes" id="UP000637906"/>
    </source>
</evidence>
<dbReference type="GO" id="GO:0006412">
    <property type="term" value="P:translation"/>
    <property type="evidence" value="ECO:0007669"/>
    <property type="project" value="UniProtKB-UniRule"/>
</dbReference>
<dbReference type="AlphaFoldDB" id="A0A8J3HV36"/>
<dbReference type="Pfam" id="PF01165">
    <property type="entry name" value="Ribosomal_S21"/>
    <property type="match status" value="1"/>
</dbReference>
<evidence type="ECO:0000256" key="5">
    <source>
        <dbReference type="HAMAP-Rule" id="MF_00358"/>
    </source>
</evidence>
<reference evidence="7 8" key="1">
    <citation type="journal article" date="2021" name="Microb. Ecol.">
        <title>Candidatus Mesenet longicola: Novel Endosymbionts of Brontispa longissima that Induce Cytoplasmic Incompatibility.</title>
        <authorList>
            <person name="Takano S."/>
            <person name="Gotoh Y."/>
            <person name="Hayashi T."/>
        </authorList>
    </citation>
    <scope>NUCLEOTIDE SEQUENCE [LARGE SCALE GENOMIC DNA]</scope>
    <source>
        <strain evidence="7">L5</strain>
    </source>
</reference>
<evidence type="ECO:0000256" key="1">
    <source>
        <dbReference type="ARBA" id="ARBA00006640"/>
    </source>
</evidence>
<dbReference type="EMBL" id="BNGU01000024">
    <property type="protein sequence ID" value="GHM59655.1"/>
    <property type="molecule type" value="Genomic_DNA"/>
</dbReference>
<keyword evidence="2 5" id="KW-0689">Ribosomal protein</keyword>
<proteinExistence type="inferred from homology"/>
<dbReference type="Proteomes" id="UP000637906">
    <property type="component" value="Unassembled WGS sequence"/>
</dbReference>
<keyword evidence="3 5" id="KW-0687">Ribonucleoprotein</keyword>
<dbReference type="InterPro" id="IPR001911">
    <property type="entry name" value="Ribosomal_bS21"/>
</dbReference>
<organism evidence="7 8">
    <name type="scientific">Candidatus Mesenet longicola</name>
    <dbReference type="NCBI Taxonomy" id="1892558"/>
    <lineage>
        <taxon>Bacteria</taxon>
        <taxon>Pseudomonadati</taxon>
        <taxon>Pseudomonadota</taxon>
        <taxon>Alphaproteobacteria</taxon>
        <taxon>Rickettsiales</taxon>
        <taxon>Anaplasmataceae</taxon>
        <taxon>Candidatus Mesenet</taxon>
    </lineage>
</organism>
<evidence type="ECO:0000256" key="4">
    <source>
        <dbReference type="ARBA" id="ARBA00035135"/>
    </source>
</evidence>
<dbReference type="GO" id="GO:1990904">
    <property type="term" value="C:ribonucleoprotein complex"/>
    <property type="evidence" value="ECO:0007669"/>
    <property type="project" value="UniProtKB-KW"/>
</dbReference>
<name>A0A8J3HV36_9RICK</name>
<keyword evidence="8" id="KW-1185">Reference proteome</keyword>
<dbReference type="GO" id="GO:0003735">
    <property type="term" value="F:structural constituent of ribosome"/>
    <property type="evidence" value="ECO:0007669"/>
    <property type="project" value="InterPro"/>
</dbReference>
<protein>
    <recommendedName>
        <fullName evidence="4 5">Small ribosomal subunit protein bS21</fullName>
    </recommendedName>
</protein>
<dbReference type="GO" id="GO:0005840">
    <property type="term" value="C:ribosome"/>
    <property type="evidence" value="ECO:0007669"/>
    <property type="project" value="UniProtKB-KW"/>
</dbReference>
<dbReference type="HAMAP" id="MF_00358">
    <property type="entry name" value="Ribosomal_bS21"/>
    <property type="match status" value="1"/>
</dbReference>
<gene>
    <name evidence="5" type="primary">rpsU</name>
    <name evidence="7" type="ORF">sL5_06480</name>
</gene>
<evidence type="ECO:0000256" key="2">
    <source>
        <dbReference type="ARBA" id="ARBA00022980"/>
    </source>
</evidence>
<feature type="compositionally biased region" description="Basic and acidic residues" evidence="6">
    <location>
        <begin position="48"/>
        <end position="63"/>
    </location>
</feature>
<dbReference type="NCBIfam" id="TIGR00030">
    <property type="entry name" value="S21p"/>
    <property type="match status" value="1"/>
</dbReference>
<sequence>MVQEKVQHGNLDQALRIIKRKLQREGMLKKMKIRYHEKSSEKRKRKKAESERRISKMRARKNE</sequence>
<evidence type="ECO:0000313" key="7">
    <source>
        <dbReference type="EMBL" id="GHM59655.1"/>
    </source>
</evidence>